<dbReference type="PANTHER" id="PTHR42870:SF1">
    <property type="entry name" value="NON-SPECIFIC LIPID-TRANSFER PROTEIN-LIKE 2"/>
    <property type="match status" value="1"/>
</dbReference>
<evidence type="ECO:0000313" key="3">
    <source>
        <dbReference type="Proteomes" id="UP001601992"/>
    </source>
</evidence>
<dbReference type="InterPro" id="IPR055140">
    <property type="entry name" value="Thiolase_C_2"/>
</dbReference>
<keyword evidence="3" id="KW-1185">Reference proteome</keyword>
<dbReference type="Pfam" id="PF22691">
    <property type="entry name" value="Thiolase_C_1"/>
    <property type="match status" value="1"/>
</dbReference>
<accession>A0ABW6SA19</accession>
<dbReference type="InterPro" id="IPR016039">
    <property type="entry name" value="Thiolase-like"/>
</dbReference>
<dbReference type="Proteomes" id="UP001601992">
    <property type="component" value="Unassembled WGS sequence"/>
</dbReference>
<proteinExistence type="predicted"/>
<sequence>MNRVTSKVPTTAVVGLGVTEMGKIYGRSTADFAAEAIALALADAGLGKSDVDGLLINGNGDPAMEPRLQFTLGLENLRMLNSMRAFGSTVGSMVQYASLALDAHLVDTVVLVYAATPLQQNVSASAAYAARGVWDGMNVLKAAYGEFGGNPPYALAARRHMHEFGTTSEQFGAIAVAQRKWAGMNPAAQIKKPLSLEDHQASRMIVDPFHLFDCCLVSNGAVAVVMTRADRARDLRQPPVYLLAATQAAPGDNQRTGIDPAISTGARQAGEEAFRIANIHRDDVDVLELYDCYTYTVLVTLEDYGYCAKGEGGAFVSDGKLGPGGSLPTNTGGGQLSSYYMWGFTPLAEAIIQARGQAGERQIDKHDIVLASANGGVLNFHSTTIWSRHAA</sequence>
<feature type="domain" description="Thiolase C-terminal" evidence="1">
    <location>
        <begin position="260"/>
        <end position="388"/>
    </location>
</feature>
<evidence type="ECO:0000313" key="2">
    <source>
        <dbReference type="EMBL" id="MFF3572255.1"/>
    </source>
</evidence>
<name>A0ABW6SA19_9NOCA</name>
<gene>
    <name evidence="2" type="ORF">ACFYXQ_31215</name>
</gene>
<dbReference type="EMBL" id="JBIAQY010000012">
    <property type="protein sequence ID" value="MFF3572255.1"/>
    <property type="molecule type" value="Genomic_DNA"/>
</dbReference>
<comment type="caution">
    <text evidence="2">The sequence shown here is derived from an EMBL/GenBank/DDBJ whole genome shotgun (WGS) entry which is preliminary data.</text>
</comment>
<reference evidence="2 3" key="1">
    <citation type="submission" date="2024-10" db="EMBL/GenBank/DDBJ databases">
        <title>The Natural Products Discovery Center: Release of the First 8490 Sequenced Strains for Exploring Actinobacteria Biosynthetic Diversity.</title>
        <authorList>
            <person name="Kalkreuter E."/>
            <person name="Kautsar S.A."/>
            <person name="Yang D."/>
            <person name="Bader C.D."/>
            <person name="Teijaro C.N."/>
            <person name="Fluegel L."/>
            <person name="Davis C.M."/>
            <person name="Simpson J.R."/>
            <person name="Lauterbach L."/>
            <person name="Steele A.D."/>
            <person name="Gui C."/>
            <person name="Meng S."/>
            <person name="Li G."/>
            <person name="Viehrig K."/>
            <person name="Ye F."/>
            <person name="Su P."/>
            <person name="Kiefer A.F."/>
            <person name="Nichols A."/>
            <person name="Cepeda A.J."/>
            <person name="Yan W."/>
            <person name="Fan B."/>
            <person name="Jiang Y."/>
            <person name="Adhikari A."/>
            <person name="Zheng C.-J."/>
            <person name="Schuster L."/>
            <person name="Cowan T.M."/>
            <person name="Smanski M.J."/>
            <person name="Chevrette M.G."/>
            <person name="De Carvalho L.P.S."/>
            <person name="Shen B."/>
        </authorList>
    </citation>
    <scope>NUCLEOTIDE SEQUENCE [LARGE SCALE GENOMIC DNA]</scope>
    <source>
        <strain evidence="2 3">NPDC002593</strain>
    </source>
</reference>
<dbReference type="PANTHER" id="PTHR42870">
    <property type="entry name" value="ACETYL-COA C-ACETYLTRANSFERASE"/>
    <property type="match status" value="1"/>
</dbReference>
<evidence type="ECO:0000259" key="1">
    <source>
        <dbReference type="Pfam" id="PF22691"/>
    </source>
</evidence>
<dbReference type="InterPro" id="IPR002155">
    <property type="entry name" value="Thiolase"/>
</dbReference>
<dbReference type="Gene3D" id="3.40.47.10">
    <property type="match status" value="1"/>
</dbReference>
<dbReference type="CDD" id="cd00829">
    <property type="entry name" value="SCP-x_thiolase"/>
    <property type="match status" value="1"/>
</dbReference>
<dbReference type="PIRSF" id="PIRSF000429">
    <property type="entry name" value="Ac-CoA_Ac_transf"/>
    <property type="match status" value="1"/>
</dbReference>
<dbReference type="RefSeq" id="WP_245568168.1">
    <property type="nucleotide sequence ID" value="NZ_JBIAQY010000012.1"/>
</dbReference>
<protein>
    <submittedName>
        <fullName evidence="2">Thiolase family protein</fullName>
    </submittedName>
</protein>
<organism evidence="2 3">
    <name type="scientific">Nocardia jiangxiensis</name>
    <dbReference type="NCBI Taxonomy" id="282685"/>
    <lineage>
        <taxon>Bacteria</taxon>
        <taxon>Bacillati</taxon>
        <taxon>Actinomycetota</taxon>
        <taxon>Actinomycetes</taxon>
        <taxon>Mycobacteriales</taxon>
        <taxon>Nocardiaceae</taxon>
        <taxon>Nocardia</taxon>
    </lineage>
</organism>
<dbReference type="SUPFAM" id="SSF53901">
    <property type="entry name" value="Thiolase-like"/>
    <property type="match status" value="2"/>
</dbReference>